<dbReference type="InterPro" id="IPR005467">
    <property type="entry name" value="His_kinase_dom"/>
</dbReference>
<dbReference type="AlphaFoldDB" id="A0A2N5CST9"/>
<feature type="domain" description="Histidine kinase" evidence="14">
    <location>
        <begin position="288"/>
        <end position="504"/>
    </location>
</feature>
<dbReference type="EMBL" id="PJRQ01000026">
    <property type="protein sequence ID" value="PLR13946.1"/>
    <property type="molecule type" value="Genomic_DNA"/>
</dbReference>
<dbReference type="Pfam" id="PF00512">
    <property type="entry name" value="HisKA"/>
    <property type="match status" value="1"/>
</dbReference>
<evidence type="ECO:0000256" key="8">
    <source>
        <dbReference type="ARBA" id="ARBA00022777"/>
    </source>
</evidence>
<dbReference type="InterPro" id="IPR003594">
    <property type="entry name" value="HATPase_dom"/>
</dbReference>
<evidence type="ECO:0000256" key="7">
    <source>
        <dbReference type="ARBA" id="ARBA00022741"/>
    </source>
</evidence>
<dbReference type="InterPro" id="IPR007892">
    <property type="entry name" value="CHASE4"/>
</dbReference>
<reference evidence="15 18" key="2">
    <citation type="submission" date="2018-01" db="EMBL/GenBank/DDBJ databases">
        <title>Complete genome sequence of Caulobacter flavus RHGG3.</title>
        <authorList>
            <person name="Yang E."/>
        </authorList>
    </citation>
    <scope>NUCLEOTIDE SEQUENCE [LARGE SCALE GENOMIC DNA]</scope>
    <source>
        <strain evidence="15 18">RHGG3</strain>
    </source>
</reference>
<evidence type="ECO:0000313" key="16">
    <source>
        <dbReference type="EMBL" id="PLR13946.1"/>
    </source>
</evidence>
<keyword evidence="9" id="KW-0067">ATP-binding</keyword>
<dbReference type="EMBL" id="CP026100">
    <property type="protein sequence ID" value="AYV49455.1"/>
    <property type="molecule type" value="Genomic_DNA"/>
</dbReference>
<keyword evidence="7" id="KW-0547">Nucleotide-binding</keyword>
<keyword evidence="18" id="KW-1185">Reference proteome</keyword>
<evidence type="ECO:0000313" key="15">
    <source>
        <dbReference type="EMBL" id="AYV49455.1"/>
    </source>
</evidence>
<dbReference type="SUPFAM" id="SSF55874">
    <property type="entry name" value="ATPase domain of HSP90 chaperone/DNA topoisomerase II/histidine kinase"/>
    <property type="match status" value="1"/>
</dbReference>
<reference evidence="16 17" key="1">
    <citation type="submission" date="2017-12" db="EMBL/GenBank/DDBJ databases">
        <title>The genome sequence of Caulobacter flavus CGMCC1 15093.</title>
        <authorList>
            <person name="Gao J."/>
            <person name="Mao X."/>
            <person name="Sun J."/>
        </authorList>
    </citation>
    <scope>NUCLEOTIDE SEQUENCE [LARGE SCALE GENOMIC DNA]</scope>
    <source>
        <strain evidence="16 17">CGMCC1 15093</strain>
    </source>
</reference>
<dbReference type="InterPro" id="IPR036097">
    <property type="entry name" value="HisK_dim/P_sf"/>
</dbReference>
<keyword evidence="6 13" id="KW-0812">Transmembrane</keyword>
<evidence type="ECO:0000256" key="9">
    <source>
        <dbReference type="ARBA" id="ARBA00022840"/>
    </source>
</evidence>
<dbReference type="PROSITE" id="PS50109">
    <property type="entry name" value="HIS_KIN"/>
    <property type="match status" value="1"/>
</dbReference>
<dbReference type="GO" id="GO:0000155">
    <property type="term" value="F:phosphorelay sensor kinase activity"/>
    <property type="evidence" value="ECO:0007669"/>
    <property type="project" value="InterPro"/>
</dbReference>
<evidence type="ECO:0000256" key="10">
    <source>
        <dbReference type="ARBA" id="ARBA00022989"/>
    </source>
</evidence>
<dbReference type="Proteomes" id="UP000234483">
    <property type="component" value="Unassembled WGS sequence"/>
</dbReference>
<keyword evidence="4" id="KW-0597">Phosphoprotein</keyword>
<dbReference type="CDD" id="cd00082">
    <property type="entry name" value="HisKA"/>
    <property type="match status" value="1"/>
</dbReference>
<evidence type="ECO:0000313" key="17">
    <source>
        <dbReference type="Proteomes" id="UP000234483"/>
    </source>
</evidence>
<evidence type="ECO:0000256" key="5">
    <source>
        <dbReference type="ARBA" id="ARBA00022679"/>
    </source>
</evidence>
<dbReference type="SMART" id="SM00387">
    <property type="entry name" value="HATPase_c"/>
    <property type="match status" value="1"/>
</dbReference>
<accession>A0A2N5CST9</accession>
<dbReference type="EC" id="2.7.13.3" evidence="3"/>
<proteinExistence type="predicted"/>
<dbReference type="PRINTS" id="PR00344">
    <property type="entry name" value="BCTRLSENSOR"/>
</dbReference>
<organism evidence="16 17">
    <name type="scientific">Caulobacter flavus</name>
    <dbReference type="NCBI Taxonomy" id="1679497"/>
    <lineage>
        <taxon>Bacteria</taxon>
        <taxon>Pseudomonadati</taxon>
        <taxon>Pseudomonadota</taxon>
        <taxon>Alphaproteobacteria</taxon>
        <taxon>Caulobacterales</taxon>
        <taxon>Caulobacteraceae</taxon>
        <taxon>Caulobacter</taxon>
    </lineage>
</organism>
<keyword evidence="11" id="KW-0902">Two-component regulatory system</keyword>
<dbReference type="SMART" id="SM00388">
    <property type="entry name" value="HisKA"/>
    <property type="match status" value="1"/>
</dbReference>
<dbReference type="InterPro" id="IPR036890">
    <property type="entry name" value="HATPase_C_sf"/>
</dbReference>
<evidence type="ECO:0000313" key="18">
    <source>
        <dbReference type="Proteomes" id="UP000281192"/>
    </source>
</evidence>
<dbReference type="Gene3D" id="3.30.565.10">
    <property type="entry name" value="Histidine kinase-like ATPase, C-terminal domain"/>
    <property type="match status" value="1"/>
</dbReference>
<keyword evidence="8 16" id="KW-0418">Kinase</keyword>
<evidence type="ECO:0000256" key="12">
    <source>
        <dbReference type="ARBA" id="ARBA00023136"/>
    </source>
</evidence>
<keyword evidence="12 13" id="KW-0472">Membrane</keyword>
<evidence type="ECO:0000256" key="11">
    <source>
        <dbReference type="ARBA" id="ARBA00023012"/>
    </source>
</evidence>
<dbReference type="PANTHER" id="PTHR43047">
    <property type="entry name" value="TWO-COMPONENT HISTIDINE PROTEIN KINASE"/>
    <property type="match status" value="1"/>
</dbReference>
<dbReference type="CDD" id="cd16922">
    <property type="entry name" value="HATPase_EvgS-ArcB-TorS-like"/>
    <property type="match status" value="1"/>
</dbReference>
<comment type="catalytic activity">
    <reaction evidence="1">
        <text>ATP + protein L-histidine = ADP + protein N-phospho-L-histidine.</text>
        <dbReference type="EC" id="2.7.13.3"/>
    </reaction>
</comment>
<dbReference type="Proteomes" id="UP000281192">
    <property type="component" value="Chromosome"/>
</dbReference>
<evidence type="ECO:0000256" key="1">
    <source>
        <dbReference type="ARBA" id="ARBA00000085"/>
    </source>
</evidence>
<dbReference type="InterPro" id="IPR003661">
    <property type="entry name" value="HisK_dim/P_dom"/>
</dbReference>
<evidence type="ECO:0000256" key="13">
    <source>
        <dbReference type="SAM" id="Phobius"/>
    </source>
</evidence>
<dbReference type="KEGG" id="cfh:C1707_05140"/>
<comment type="subcellular location">
    <subcellularLocation>
        <location evidence="2">Membrane</location>
    </subcellularLocation>
</comment>
<dbReference type="Pfam" id="PF05228">
    <property type="entry name" value="CHASE4"/>
    <property type="match status" value="1"/>
</dbReference>
<evidence type="ECO:0000256" key="6">
    <source>
        <dbReference type="ARBA" id="ARBA00022692"/>
    </source>
</evidence>
<dbReference type="PANTHER" id="PTHR43047:SF78">
    <property type="entry name" value="SENSORY_REGULATORY PROTEIN RPFC"/>
    <property type="match status" value="1"/>
</dbReference>
<dbReference type="InterPro" id="IPR004358">
    <property type="entry name" value="Sig_transdc_His_kin-like_C"/>
</dbReference>
<evidence type="ECO:0000256" key="4">
    <source>
        <dbReference type="ARBA" id="ARBA00022553"/>
    </source>
</evidence>
<protein>
    <recommendedName>
        <fullName evidence="3">histidine kinase</fullName>
        <ecNumber evidence="3">2.7.13.3</ecNumber>
    </recommendedName>
</protein>
<feature type="transmembrane region" description="Helical" evidence="13">
    <location>
        <begin position="232"/>
        <end position="254"/>
    </location>
</feature>
<evidence type="ECO:0000256" key="3">
    <source>
        <dbReference type="ARBA" id="ARBA00012438"/>
    </source>
</evidence>
<dbReference type="Pfam" id="PF02518">
    <property type="entry name" value="HATPase_c"/>
    <property type="match status" value="1"/>
</dbReference>
<keyword evidence="5" id="KW-0808">Transferase</keyword>
<evidence type="ECO:0000259" key="14">
    <source>
        <dbReference type="PROSITE" id="PS50109"/>
    </source>
</evidence>
<dbReference type="GO" id="GO:0016020">
    <property type="term" value="C:membrane"/>
    <property type="evidence" value="ECO:0007669"/>
    <property type="project" value="UniProtKB-SubCell"/>
</dbReference>
<dbReference type="SUPFAM" id="SSF47384">
    <property type="entry name" value="Homodimeric domain of signal transducing histidine kinase"/>
    <property type="match status" value="1"/>
</dbReference>
<dbReference type="FunFam" id="3.30.565.10:FF:000010">
    <property type="entry name" value="Sensor histidine kinase RcsC"/>
    <property type="match status" value="1"/>
</dbReference>
<sequence>MLLAARSLDHIETLDERALVERTVQRTLERMTRELTSATVWDDAYAATAGEVDAAWADVNFGDYYHRYFGHDLTFAVRRGAVIYASSEGARAPAARIEALRSATAPMIDEVAARAAAARRAGRINLEGVSTASGLFQAADGIYLVAASDVIVEHADLARTQPTEPVVVLTARRVDARFIQGMRGDLGVDGLALTTRARPSQPHVELRDRAGRRVGALAWPARDPGMSLLLRAAPWIGAMFLLLLAASLVLFVWLSRVVASLSAKRQALVVAKEQAEAANVAKTQFLANMSHEIRTPLNGVLGMTQIMALGELPPVQRERLAIVEESSRALLALLSNVLDMARLEAGAVGLREEVFVVEDLVEASCAIFSGAAASGGIALGWDVAEDARGRWRGDPMRLRQVFGNLVANAVKFTEVGSVRVSAARSARGLAFEIADTGVGVAASDLPRLFGTFSQLDDSSTRSHGGSGLGLAICRELVELMGGAISVDSAPGAGSTFRFDVPLTRA</sequence>
<gene>
    <name evidence="15" type="ORF">C1707_05140</name>
    <name evidence="16" type="ORF">CFHF_13915</name>
</gene>
<dbReference type="GO" id="GO:0005524">
    <property type="term" value="F:ATP binding"/>
    <property type="evidence" value="ECO:0007669"/>
    <property type="project" value="UniProtKB-KW"/>
</dbReference>
<name>A0A2N5CST9_9CAUL</name>
<dbReference type="Gene3D" id="1.10.287.130">
    <property type="match status" value="1"/>
</dbReference>
<dbReference type="FunFam" id="1.10.287.130:FF:000004">
    <property type="entry name" value="Ethylene receptor 1"/>
    <property type="match status" value="1"/>
</dbReference>
<evidence type="ECO:0000256" key="2">
    <source>
        <dbReference type="ARBA" id="ARBA00004370"/>
    </source>
</evidence>
<dbReference type="OrthoDB" id="9801651at2"/>
<keyword evidence="10 13" id="KW-1133">Transmembrane helix</keyword>